<dbReference type="AlphaFoldDB" id="A0AAU9D2Z4"/>
<dbReference type="Proteomes" id="UP001321582">
    <property type="component" value="Chromosome"/>
</dbReference>
<protein>
    <submittedName>
        <fullName evidence="8">BMP family ABC transporter substrate-binding protein</fullName>
    </submittedName>
</protein>
<evidence type="ECO:0000256" key="3">
    <source>
        <dbReference type="ARBA" id="ARBA00022475"/>
    </source>
</evidence>
<dbReference type="RefSeq" id="WP_307905306.1">
    <property type="nucleotide sequence ID" value="NZ_AP027059.1"/>
</dbReference>
<evidence type="ECO:0000259" key="7">
    <source>
        <dbReference type="Pfam" id="PF02608"/>
    </source>
</evidence>
<comment type="similarity">
    <text evidence="2">Belongs to the BMP lipoprotein family.</text>
</comment>
<proteinExistence type="inferred from homology"/>
<keyword evidence="9" id="KW-1185">Reference proteome</keyword>
<evidence type="ECO:0000313" key="9">
    <source>
        <dbReference type="Proteomes" id="UP001321582"/>
    </source>
</evidence>
<evidence type="ECO:0000256" key="1">
    <source>
        <dbReference type="ARBA" id="ARBA00004193"/>
    </source>
</evidence>
<organism evidence="8 9">
    <name type="scientific">Haliovirga abyssi</name>
    <dbReference type="NCBI Taxonomy" id="2996794"/>
    <lineage>
        <taxon>Bacteria</taxon>
        <taxon>Fusobacteriati</taxon>
        <taxon>Fusobacteriota</taxon>
        <taxon>Fusobacteriia</taxon>
        <taxon>Fusobacteriales</taxon>
        <taxon>Haliovirgaceae</taxon>
        <taxon>Haliovirga</taxon>
    </lineage>
</organism>
<dbReference type="InterPro" id="IPR050957">
    <property type="entry name" value="BMP_lipoprotein"/>
</dbReference>
<feature type="domain" description="ABC transporter substrate-binding protein PnrA-like" evidence="7">
    <location>
        <begin position="42"/>
        <end position="326"/>
    </location>
</feature>
<dbReference type="CDD" id="cd06354">
    <property type="entry name" value="PBP1_PrnA-like"/>
    <property type="match status" value="1"/>
</dbReference>
<keyword evidence="6" id="KW-0449">Lipoprotein</keyword>
<dbReference type="PROSITE" id="PS51257">
    <property type="entry name" value="PROKAR_LIPOPROTEIN"/>
    <property type="match status" value="1"/>
</dbReference>
<sequence length="336" mass="35883">MKKVVLLLVVLLGIFGCTGKNVSSGTKVKKVVKEAPVKPIKVGLLVEGLGDKGFNDSAFIGLKQAEKKLGIKFNYVEPASEEAVDYFLKKYAESDYDLIVVVGYRMKAATEKAAIDHPNAKFAIVDARIDLPNVASLLFKEDEGSFLVGALSGMMTRTGVIGFIGGIDIPLIRKFQEGYSSGAKYVNQNVMTVDTYIGGANPFYSPGTGRRKAEDMIKKGADILYSAAGRTGLGVIDAAKDAGIYAIGVDSDQDGLAPGTVLTSMVKHVDVAVYNTVKITAQGNFKPGINLFGLKEGGVGITDLTYTKDKIPTYMLAKLKKIEIGIIDGSIDIHAR</sequence>
<dbReference type="SUPFAM" id="SSF53822">
    <property type="entry name" value="Periplasmic binding protein-like I"/>
    <property type="match status" value="1"/>
</dbReference>
<evidence type="ECO:0000256" key="2">
    <source>
        <dbReference type="ARBA" id="ARBA00008610"/>
    </source>
</evidence>
<dbReference type="Gene3D" id="3.40.50.2300">
    <property type="match status" value="2"/>
</dbReference>
<dbReference type="Pfam" id="PF02608">
    <property type="entry name" value="Bmp"/>
    <property type="match status" value="1"/>
</dbReference>
<keyword evidence="4" id="KW-0732">Signal</keyword>
<comment type="subcellular location">
    <subcellularLocation>
        <location evidence="1">Cell membrane</location>
        <topology evidence="1">Lipid-anchor</topology>
    </subcellularLocation>
</comment>
<dbReference type="PANTHER" id="PTHR34296">
    <property type="entry name" value="TRANSCRIPTIONAL ACTIVATOR PROTEIN MED"/>
    <property type="match status" value="1"/>
</dbReference>
<keyword evidence="3" id="KW-1003">Cell membrane</keyword>
<reference evidence="8 9" key="1">
    <citation type="submission" date="2022-11" db="EMBL/GenBank/DDBJ databases">
        <title>Haliovirga abyssi gen. nov., sp. nov., a mesophilic fermentative bacterium isolated from the Iheya North hydrothermal field and the proposal of Haliovirgaceae fam. nov.</title>
        <authorList>
            <person name="Miyazaki U."/>
            <person name="Tame A."/>
            <person name="Miyazaki J."/>
            <person name="Takai K."/>
            <person name="Sawayama S."/>
            <person name="Kitajima M."/>
            <person name="Okamoto A."/>
            <person name="Nakagawa S."/>
        </authorList>
    </citation>
    <scope>NUCLEOTIDE SEQUENCE [LARGE SCALE GENOMIC DNA]</scope>
    <source>
        <strain evidence="8 9">IC12</strain>
    </source>
</reference>
<dbReference type="InterPro" id="IPR003760">
    <property type="entry name" value="PnrA-like"/>
</dbReference>
<evidence type="ECO:0000256" key="4">
    <source>
        <dbReference type="ARBA" id="ARBA00022729"/>
    </source>
</evidence>
<dbReference type="InterPro" id="IPR028082">
    <property type="entry name" value="Peripla_BP_I"/>
</dbReference>
<name>A0AAU9D2Z4_9FUSO</name>
<accession>A0AAU9D2Z4</accession>
<dbReference type="KEGG" id="haby:HLVA_09430"/>
<evidence type="ECO:0000256" key="6">
    <source>
        <dbReference type="ARBA" id="ARBA00023288"/>
    </source>
</evidence>
<evidence type="ECO:0000313" key="8">
    <source>
        <dbReference type="EMBL" id="BDU50374.1"/>
    </source>
</evidence>
<dbReference type="EMBL" id="AP027059">
    <property type="protein sequence ID" value="BDU50374.1"/>
    <property type="molecule type" value="Genomic_DNA"/>
</dbReference>
<evidence type="ECO:0000256" key="5">
    <source>
        <dbReference type="ARBA" id="ARBA00023136"/>
    </source>
</evidence>
<dbReference type="GO" id="GO:0005886">
    <property type="term" value="C:plasma membrane"/>
    <property type="evidence" value="ECO:0007669"/>
    <property type="project" value="UniProtKB-SubCell"/>
</dbReference>
<gene>
    <name evidence="8" type="ORF">HLVA_09430</name>
</gene>
<dbReference type="PANTHER" id="PTHR34296:SF2">
    <property type="entry name" value="ABC TRANSPORTER GUANOSINE-BINDING PROTEIN NUPN"/>
    <property type="match status" value="1"/>
</dbReference>
<keyword evidence="5" id="KW-0472">Membrane</keyword>